<feature type="region of interest" description="Disordered" evidence="2">
    <location>
        <begin position="288"/>
        <end position="365"/>
    </location>
</feature>
<feature type="region of interest" description="Disordered" evidence="2">
    <location>
        <begin position="84"/>
        <end position="111"/>
    </location>
</feature>
<feature type="compositionally biased region" description="Acidic residues" evidence="2">
    <location>
        <begin position="733"/>
        <end position="771"/>
    </location>
</feature>
<dbReference type="AlphaFoldDB" id="A0A7S3JA12"/>
<reference evidence="3" key="1">
    <citation type="submission" date="2021-01" db="EMBL/GenBank/DDBJ databases">
        <authorList>
            <person name="Corre E."/>
            <person name="Pelletier E."/>
            <person name="Niang G."/>
            <person name="Scheremetjew M."/>
            <person name="Finn R."/>
            <person name="Kale V."/>
            <person name="Holt S."/>
            <person name="Cochrane G."/>
            <person name="Meng A."/>
            <person name="Brown T."/>
            <person name="Cohen L."/>
        </authorList>
    </citation>
    <scope>NUCLEOTIDE SEQUENCE</scope>
    <source>
        <strain evidence="3">FSP1.4</strain>
    </source>
</reference>
<feature type="region of interest" description="Disordered" evidence="2">
    <location>
        <begin position="166"/>
        <end position="233"/>
    </location>
</feature>
<organism evidence="3">
    <name type="scientific">Euplotes harpa</name>
    <dbReference type="NCBI Taxonomy" id="151035"/>
    <lineage>
        <taxon>Eukaryota</taxon>
        <taxon>Sar</taxon>
        <taxon>Alveolata</taxon>
        <taxon>Ciliophora</taxon>
        <taxon>Intramacronucleata</taxon>
        <taxon>Spirotrichea</taxon>
        <taxon>Hypotrichia</taxon>
        <taxon>Euplotida</taxon>
        <taxon>Euplotidae</taxon>
        <taxon>Euplotes</taxon>
    </lineage>
</organism>
<feature type="compositionally biased region" description="Acidic residues" evidence="2">
    <location>
        <begin position="216"/>
        <end position="233"/>
    </location>
</feature>
<evidence type="ECO:0000256" key="1">
    <source>
        <dbReference type="SAM" id="Coils"/>
    </source>
</evidence>
<feature type="region of interest" description="Disordered" evidence="2">
    <location>
        <begin position="931"/>
        <end position="997"/>
    </location>
</feature>
<evidence type="ECO:0000313" key="3">
    <source>
        <dbReference type="EMBL" id="CAE0348481.1"/>
    </source>
</evidence>
<feature type="compositionally biased region" description="Basic and acidic residues" evidence="2">
    <location>
        <begin position="717"/>
        <end position="732"/>
    </location>
</feature>
<feature type="compositionally biased region" description="Basic residues" evidence="2">
    <location>
        <begin position="972"/>
        <end position="981"/>
    </location>
</feature>
<feature type="region of interest" description="Disordered" evidence="2">
    <location>
        <begin position="1013"/>
        <end position="1052"/>
    </location>
</feature>
<dbReference type="EMBL" id="HBII01017472">
    <property type="protein sequence ID" value="CAE0348481.1"/>
    <property type="molecule type" value="Transcribed_RNA"/>
</dbReference>
<feature type="compositionally biased region" description="Basic residues" evidence="2">
    <location>
        <begin position="830"/>
        <end position="840"/>
    </location>
</feature>
<proteinExistence type="predicted"/>
<feature type="compositionally biased region" description="Basic and acidic residues" evidence="2">
    <location>
        <begin position="303"/>
        <end position="317"/>
    </location>
</feature>
<name>A0A7S3JA12_9SPIT</name>
<feature type="compositionally biased region" description="Basic residues" evidence="2">
    <location>
        <begin position="1013"/>
        <end position="1022"/>
    </location>
</feature>
<sequence>MVIFLLIEFCTIRKIHENNEYSKVAIEPNMSALDDRLDESNENMEKKLRADALKRLIEMMKNNKGIMPNNRIEDCIEDEDRFRRRNSLPAKGNPIEELSERPRSYPLSPRARKDLENPLINPLALGFERDEDFWQPQDNVYAESKPPNPLGRIGKTFKDGDTQTFMVGGDHDIPFRDDGSDDGRGGPRTKGKVGRGRGRRGRFEDKIREENQYIDQDSDDLNEDNELDVINEEDDMITDRKRKEDEERRRLEEDLRKKIEEEDNQLLEEEKRLATNKSIDDDIIKEAEESVSKSQFDKVGSPGREDEKSQDLNDTDIKINPNALNQSTTNIDGMQIPPSPTKRTFNENDIKGDLEKDNDGKYTPTVLPNGVMVDKLGRKVNDKGYLINSNGDVVDAKTDKQMFEKNKLGPNGDIPQPFKLERYNFNPHDITGAYAIGKNGKPILHETPDGKLVDDNGRQVNENGIIIDEEGNVIDKYGRKKLDKGQLTSKGDLPAMLNYDGKQFRVQDVMGEFDKDPRGDIILEKNDKGEVVDKKGRKVNDKGYLINNNGDIVDKKGNKIWDKDHLYENEFPKIFPFSSFNMDSITGNFDRDAKGNPILKPAKKSGQFYDKDGKLVNKRGYLINPDGDIIDKNGNLVFKKNILKDGEIPPVFRNGLIRQDSSTSLSRLMSEIDKNQDSDLDILKDQMEDFEEEEKGNTSVDSLMEDTPSNYNIANQRFEESKYKKEPETKYNEDDEDYYDEDDDGDNAEDGDDGDDGDDNMEGEEDEEDDNNSITGPAGVPILNARLPKHKIVRKKKKKKRRKKPKMEFEDPTAADIAMARAYGGAARGRPARRLKRKMSGKSNSSIASRGFSKPAKRDQFFKAGGSVSGRDPKHTLRSIDSKGNVGLPSISNKKPLTKLKKDTKSKASNSDFEKLYDKNLDDFLENSDFDFESIGPPSRKMSRQGSVRGDNRLKGLESIYLQRLEANPAKEKRRKNRKRGKKDDGWGDSSEQDDLAGLIEDNYRKMKKKFAPLSARGKKKANAPESEQPNIFTGNYVKYKKDPNPDASSEL</sequence>
<feature type="compositionally biased region" description="Basic residues" evidence="2">
    <location>
        <begin position="787"/>
        <end position="805"/>
    </location>
</feature>
<accession>A0A7S3JA12</accession>
<feature type="compositionally biased region" description="Low complexity" evidence="2">
    <location>
        <begin position="814"/>
        <end position="829"/>
    </location>
</feature>
<feature type="coiled-coil region" evidence="1">
    <location>
        <begin position="241"/>
        <end position="277"/>
    </location>
</feature>
<feature type="coiled-coil region" evidence="1">
    <location>
        <begin position="30"/>
        <end position="63"/>
    </location>
</feature>
<feature type="compositionally biased region" description="Basic and acidic residues" evidence="2">
    <location>
        <begin position="871"/>
        <end position="881"/>
    </location>
</feature>
<feature type="compositionally biased region" description="Polar residues" evidence="2">
    <location>
        <begin position="697"/>
        <end position="715"/>
    </location>
</feature>
<protein>
    <submittedName>
        <fullName evidence="3">Uncharacterized protein</fullName>
    </submittedName>
</protein>
<feature type="compositionally biased region" description="Basic residues" evidence="2">
    <location>
        <begin position="187"/>
        <end position="200"/>
    </location>
</feature>
<keyword evidence="1" id="KW-0175">Coiled coil</keyword>
<feature type="compositionally biased region" description="Basic and acidic residues" evidence="2">
    <location>
        <begin position="201"/>
        <end position="211"/>
    </location>
</feature>
<evidence type="ECO:0000256" key="2">
    <source>
        <dbReference type="SAM" id="MobiDB-lite"/>
    </source>
</evidence>
<feature type="compositionally biased region" description="Basic and acidic residues" evidence="2">
    <location>
        <begin position="169"/>
        <end position="185"/>
    </location>
</feature>
<gene>
    <name evidence="3" type="ORF">EHAR0213_LOCUS7392</name>
</gene>
<feature type="region of interest" description="Disordered" evidence="2">
    <location>
        <begin position="690"/>
        <end position="912"/>
    </location>
</feature>
<feature type="compositionally biased region" description="Basic and acidic residues" evidence="2">
    <location>
        <begin position="344"/>
        <end position="360"/>
    </location>
</feature>
<feature type="compositionally biased region" description="Polar residues" evidence="2">
    <location>
        <begin position="322"/>
        <end position="332"/>
    </location>
</feature>
<feature type="compositionally biased region" description="Basic and acidic residues" evidence="2">
    <location>
        <begin position="900"/>
        <end position="912"/>
    </location>
</feature>